<evidence type="ECO:0000256" key="4">
    <source>
        <dbReference type="SAM" id="MobiDB-lite"/>
    </source>
</evidence>
<dbReference type="OrthoDB" id="3592703at2759"/>
<dbReference type="Pfam" id="PF00106">
    <property type="entry name" value="adh_short"/>
    <property type="match status" value="1"/>
</dbReference>
<dbReference type="RefSeq" id="XP_009838005.1">
    <property type="nucleotide sequence ID" value="XM_009839703.1"/>
</dbReference>
<protein>
    <submittedName>
        <fullName evidence="5">Uncharacterized protein</fullName>
    </submittedName>
</protein>
<sequence length="342" mass="37301">MVPSKFRFDNQVAIVTGAGAGLGRAYAVLLAAHGAKVVVNDVGGTQGDKPRPADQVVLEIRAQGGVAVPNYDSVVDGAHPPYSYRNPTYSNHIQLMMLPRISRDQCGGDGYPSLWSRGHCGQQRWHPAGPSLPQDVSKRMGRREKRAPRRKYLHIFQQTYRKIILRPVGFAVTHAAWPYMRGQKYGRIVNITSVNGLYGQAGQANYAAAKAGMVGFTKALAKEGVRSNIKVNAVAPGAGSSMTATILPEVVVKQWKPEYVAPTIAFLCHESAPCTGAVFECGGGWTAQVQFTRSEGYFFDLEKPISIDAVADHWKDITDFANATNPELDEMTPQLKQIMSKI</sequence>
<dbReference type="STRING" id="112090.W4G050"/>
<proteinExistence type="inferred from homology"/>
<dbReference type="AlphaFoldDB" id="W4G050"/>
<dbReference type="PROSITE" id="PS00061">
    <property type="entry name" value="ADH_SHORT"/>
    <property type="match status" value="1"/>
</dbReference>
<keyword evidence="2" id="KW-0560">Oxidoreductase</keyword>
<dbReference type="PANTHER" id="PTHR45024:SF2">
    <property type="entry name" value="SCP2 DOMAIN-CONTAINING PROTEIN"/>
    <property type="match status" value="1"/>
</dbReference>
<organism evidence="5">
    <name type="scientific">Aphanomyces astaci</name>
    <name type="common">Crayfish plague agent</name>
    <dbReference type="NCBI Taxonomy" id="112090"/>
    <lineage>
        <taxon>Eukaryota</taxon>
        <taxon>Sar</taxon>
        <taxon>Stramenopiles</taxon>
        <taxon>Oomycota</taxon>
        <taxon>Saprolegniomycetes</taxon>
        <taxon>Saprolegniales</taxon>
        <taxon>Verrucalvaceae</taxon>
        <taxon>Aphanomyces</taxon>
    </lineage>
</organism>
<dbReference type="InterPro" id="IPR036291">
    <property type="entry name" value="NAD(P)-bd_dom_sf"/>
</dbReference>
<dbReference type="InterPro" id="IPR002347">
    <property type="entry name" value="SDR_fam"/>
</dbReference>
<evidence type="ECO:0000313" key="5">
    <source>
        <dbReference type="EMBL" id="ETV72323.1"/>
    </source>
</evidence>
<dbReference type="PANTHER" id="PTHR45024">
    <property type="entry name" value="DEHYDROGENASES, SHORT CHAIN"/>
    <property type="match status" value="1"/>
</dbReference>
<dbReference type="Gene3D" id="3.40.50.720">
    <property type="entry name" value="NAD(P)-binding Rossmann-like Domain"/>
    <property type="match status" value="2"/>
</dbReference>
<dbReference type="Gene3D" id="1.10.287.4290">
    <property type="match status" value="1"/>
</dbReference>
<dbReference type="GeneID" id="20814481"/>
<dbReference type="SUPFAM" id="SSF51735">
    <property type="entry name" value="NAD(P)-binding Rossmann-fold domains"/>
    <property type="match status" value="2"/>
</dbReference>
<evidence type="ECO:0000256" key="3">
    <source>
        <dbReference type="RuleBase" id="RU000363"/>
    </source>
</evidence>
<dbReference type="EMBL" id="KI913154">
    <property type="protein sequence ID" value="ETV72323.1"/>
    <property type="molecule type" value="Genomic_DNA"/>
</dbReference>
<reference evidence="5" key="1">
    <citation type="submission" date="2013-12" db="EMBL/GenBank/DDBJ databases">
        <title>The Genome Sequence of Aphanomyces astaci APO3.</title>
        <authorList>
            <consortium name="The Broad Institute Genomics Platform"/>
            <person name="Russ C."/>
            <person name="Tyler B."/>
            <person name="van West P."/>
            <person name="Dieguez-Uribeondo J."/>
            <person name="Young S.K."/>
            <person name="Zeng Q."/>
            <person name="Gargeya S."/>
            <person name="Fitzgerald M."/>
            <person name="Abouelleil A."/>
            <person name="Alvarado L."/>
            <person name="Chapman S.B."/>
            <person name="Gainer-Dewar J."/>
            <person name="Goldberg J."/>
            <person name="Griggs A."/>
            <person name="Gujja S."/>
            <person name="Hansen M."/>
            <person name="Howarth C."/>
            <person name="Imamovic A."/>
            <person name="Ireland A."/>
            <person name="Larimer J."/>
            <person name="McCowan C."/>
            <person name="Murphy C."/>
            <person name="Pearson M."/>
            <person name="Poon T.W."/>
            <person name="Priest M."/>
            <person name="Roberts A."/>
            <person name="Saif S."/>
            <person name="Shea T."/>
            <person name="Sykes S."/>
            <person name="Wortman J."/>
            <person name="Nusbaum C."/>
            <person name="Birren B."/>
        </authorList>
    </citation>
    <scope>NUCLEOTIDE SEQUENCE [LARGE SCALE GENOMIC DNA]</scope>
    <source>
        <strain evidence="5">APO3</strain>
    </source>
</reference>
<dbReference type="VEuPathDB" id="FungiDB:H257_12485"/>
<feature type="region of interest" description="Disordered" evidence="4">
    <location>
        <begin position="125"/>
        <end position="144"/>
    </location>
</feature>
<dbReference type="InterPro" id="IPR051687">
    <property type="entry name" value="Peroxisomal_Beta-Oxidation"/>
</dbReference>
<comment type="similarity">
    <text evidence="1 3">Belongs to the short-chain dehydrogenases/reductases (SDR) family.</text>
</comment>
<accession>W4G050</accession>
<dbReference type="PRINTS" id="PR00081">
    <property type="entry name" value="GDHRDH"/>
</dbReference>
<evidence type="ECO:0000256" key="1">
    <source>
        <dbReference type="ARBA" id="ARBA00006484"/>
    </source>
</evidence>
<dbReference type="PRINTS" id="PR00080">
    <property type="entry name" value="SDRFAMILY"/>
</dbReference>
<evidence type="ECO:0000256" key="2">
    <source>
        <dbReference type="ARBA" id="ARBA00023002"/>
    </source>
</evidence>
<name>W4G050_APHAT</name>
<dbReference type="GO" id="GO:0016491">
    <property type="term" value="F:oxidoreductase activity"/>
    <property type="evidence" value="ECO:0007669"/>
    <property type="project" value="UniProtKB-KW"/>
</dbReference>
<gene>
    <name evidence="5" type="ORF">H257_12485</name>
</gene>
<dbReference type="InterPro" id="IPR020904">
    <property type="entry name" value="Sc_DH/Rdtase_CS"/>
</dbReference>